<evidence type="ECO:0000313" key="1">
    <source>
        <dbReference type="EMBL" id="SIT28185.1"/>
    </source>
</evidence>
<organism evidence="1 2">
    <name type="scientific">Chryseobacterium gambrini</name>
    <dbReference type="NCBI Taxonomy" id="373672"/>
    <lineage>
        <taxon>Bacteria</taxon>
        <taxon>Pseudomonadati</taxon>
        <taxon>Bacteroidota</taxon>
        <taxon>Flavobacteriia</taxon>
        <taxon>Flavobacteriales</taxon>
        <taxon>Weeksellaceae</taxon>
        <taxon>Chryseobacterium group</taxon>
        <taxon>Chryseobacterium</taxon>
    </lineage>
</organism>
<evidence type="ECO:0000313" key="2">
    <source>
        <dbReference type="Proteomes" id="UP000185781"/>
    </source>
</evidence>
<dbReference type="STRING" id="373672.SAMN05421785_12523"/>
<dbReference type="AlphaFoldDB" id="A0A1N7QZA6"/>
<dbReference type="EMBL" id="FTOV01000025">
    <property type="protein sequence ID" value="SIT28185.1"/>
    <property type="molecule type" value="Genomic_DNA"/>
</dbReference>
<reference evidence="1 2" key="1">
    <citation type="submission" date="2017-01" db="EMBL/GenBank/DDBJ databases">
        <authorList>
            <person name="Mah S.A."/>
            <person name="Swanson W.J."/>
            <person name="Moy G.W."/>
            <person name="Vacquier V.D."/>
        </authorList>
    </citation>
    <scope>NUCLEOTIDE SEQUENCE [LARGE SCALE GENOMIC DNA]</scope>
    <source>
        <strain evidence="1 2">DSM 18014</strain>
    </source>
</reference>
<dbReference type="InterPro" id="IPR032710">
    <property type="entry name" value="NTF2-like_dom_sf"/>
</dbReference>
<proteinExistence type="predicted"/>
<dbReference type="SUPFAM" id="SSF54427">
    <property type="entry name" value="NTF2-like"/>
    <property type="match status" value="1"/>
</dbReference>
<name>A0A1N7QZA6_9FLAO</name>
<gene>
    <name evidence="1" type="ORF">SAMN05421785_12523</name>
</gene>
<protein>
    <submittedName>
        <fullName evidence="1">Putative lumazine-binding</fullName>
    </submittedName>
</protein>
<accession>A0A1N7QZA6</accession>
<dbReference type="RefSeq" id="WP_076396758.1">
    <property type="nucleotide sequence ID" value="NZ_FTOV01000025.1"/>
</dbReference>
<dbReference type="Proteomes" id="UP000185781">
    <property type="component" value="Unassembled WGS sequence"/>
</dbReference>
<dbReference type="OrthoDB" id="117186at2"/>
<dbReference type="InterPro" id="IPR039437">
    <property type="entry name" value="FrzH/put_lumazine-bd"/>
</dbReference>
<sequence>MYKIFSFALLFGGLCFGQQNQNSDIEKPIRNLFAGMKNSDPEMMKSAFADTAILQTITKDGVKTEDIEAFVNSVSQMAKGDLEEKITIEAIHTDGNLASVFTPYSFYYKRKFSHCGANSFQLIKKGTEWKIQYVIDTRRNDNCKEIK</sequence>
<dbReference type="Pfam" id="PF12893">
    <property type="entry name" value="Lumazine_bd_2"/>
    <property type="match status" value="1"/>
</dbReference>
<dbReference type="Gene3D" id="3.10.450.50">
    <property type="match status" value="1"/>
</dbReference>